<reference evidence="2 3" key="1">
    <citation type="submission" date="2018-06" db="EMBL/GenBank/DDBJ databases">
        <authorList>
            <consortium name="Pathogen Informatics"/>
            <person name="Doyle S."/>
        </authorList>
    </citation>
    <scope>NUCLEOTIDE SEQUENCE [LARGE SCALE GENOMIC DNA]</scope>
    <source>
        <strain evidence="2 3">NCTC10786</strain>
    </source>
</reference>
<proteinExistence type="predicted"/>
<dbReference type="AlphaFoldDB" id="A0A2X2VPQ9"/>
<dbReference type="EMBL" id="UAVY01000004">
    <property type="protein sequence ID" value="SQB28847.1"/>
    <property type="molecule type" value="Genomic_DNA"/>
</dbReference>
<protein>
    <submittedName>
        <fullName evidence="2">Menaquinone-specific isochorismate synthase</fullName>
        <ecNumber evidence="2">5.4.4.2</ecNumber>
    </submittedName>
</protein>
<dbReference type="Pfam" id="PF00425">
    <property type="entry name" value="Chorismate_bind"/>
    <property type="match status" value="1"/>
</dbReference>
<sequence>MHSITTALENLRRQLSQEIPAAPGMRIVDVPFPLNDAFDALSWLASQAIWPQFYWQQRNGDEEAAVLGAVETFLSLEQAQHFLRQHESQSDLRIWGLNAFEPQQGHLLLPRLEWRRAGAVATLRLYLYSPVSLREDAGRAIAFLSSLRGVKPIPALRLHLTGEQHWPDKAGWTSLIQLATQTIAEDDLDKVVLARATDLQFSHPVNAAAVMASSRRLNLNCYHFFMTFSAGSAFLGSSPERLWRRRETALRTEALAGTVANHPDDHQAWQLGEWLMKDDKNQRENMLGGGRYLSAPAKLRPTRSMFCRRRCSDYAKYSICAAVSGRRSIRLTTRSVCYSYSPRPPSRGSRVNGRARLFSNMNRLNVSGMPGRRVICLYSRANFA</sequence>
<dbReference type="Proteomes" id="UP000251584">
    <property type="component" value="Unassembled WGS sequence"/>
</dbReference>
<dbReference type="PANTHER" id="PTHR47253">
    <property type="match status" value="1"/>
</dbReference>
<dbReference type="Gene3D" id="3.60.120.10">
    <property type="entry name" value="Anthranilate synthase"/>
    <property type="match status" value="1"/>
</dbReference>
<feature type="domain" description="Chorismate-utilising enzyme C-terminal" evidence="1">
    <location>
        <begin position="169"/>
        <end position="286"/>
    </location>
</feature>
<evidence type="ECO:0000313" key="3">
    <source>
        <dbReference type="Proteomes" id="UP000251584"/>
    </source>
</evidence>
<dbReference type="NCBIfam" id="NF011588">
    <property type="entry name" value="PRK15012.1"/>
    <property type="match status" value="1"/>
</dbReference>
<dbReference type="EC" id="5.4.4.2" evidence="2"/>
<dbReference type="InterPro" id="IPR005801">
    <property type="entry name" value="ADC_synthase"/>
</dbReference>
<gene>
    <name evidence="2" type="primary">menF</name>
    <name evidence="2" type="ORF">NCTC10786_02619</name>
</gene>
<dbReference type="PANTHER" id="PTHR47253:SF4">
    <property type="entry name" value="ISOCHORISMATE SYNTHASE 2, CHLOROPLASTIC"/>
    <property type="match status" value="1"/>
</dbReference>
<name>A0A2X2VPQ9_CITKO</name>
<organism evidence="2 3">
    <name type="scientific">Citrobacter koseri</name>
    <name type="common">Citrobacter diversus</name>
    <dbReference type="NCBI Taxonomy" id="545"/>
    <lineage>
        <taxon>Bacteria</taxon>
        <taxon>Pseudomonadati</taxon>
        <taxon>Pseudomonadota</taxon>
        <taxon>Gammaproteobacteria</taxon>
        <taxon>Enterobacterales</taxon>
        <taxon>Enterobacteriaceae</taxon>
        <taxon>Citrobacter</taxon>
    </lineage>
</organism>
<dbReference type="GO" id="GO:0009234">
    <property type="term" value="P:menaquinone biosynthetic process"/>
    <property type="evidence" value="ECO:0007669"/>
    <property type="project" value="TreeGrafter"/>
</dbReference>
<keyword evidence="2" id="KW-0413">Isomerase</keyword>
<dbReference type="SUPFAM" id="SSF56322">
    <property type="entry name" value="ADC synthase"/>
    <property type="match status" value="1"/>
</dbReference>
<dbReference type="GO" id="GO:0008909">
    <property type="term" value="F:isochorismate synthase activity"/>
    <property type="evidence" value="ECO:0007669"/>
    <property type="project" value="UniProtKB-EC"/>
</dbReference>
<dbReference type="InterPro" id="IPR015890">
    <property type="entry name" value="Chorismate_C"/>
</dbReference>
<evidence type="ECO:0000313" key="2">
    <source>
        <dbReference type="EMBL" id="SQB28847.1"/>
    </source>
</evidence>
<evidence type="ECO:0000259" key="1">
    <source>
        <dbReference type="Pfam" id="PF00425"/>
    </source>
</evidence>
<accession>A0A2X2VPQ9</accession>
<dbReference type="InterPro" id="IPR044250">
    <property type="entry name" value="MenF-like"/>
</dbReference>